<keyword evidence="5 12" id="KW-0132">Cell division</keyword>
<keyword evidence="7 12" id="KW-0143">Chaperone</keyword>
<evidence type="ECO:0000256" key="14">
    <source>
        <dbReference type="RuleBase" id="RU003914"/>
    </source>
</evidence>
<dbReference type="SUPFAM" id="SSF54534">
    <property type="entry name" value="FKBP-like"/>
    <property type="match status" value="1"/>
</dbReference>
<evidence type="ECO:0000256" key="8">
    <source>
        <dbReference type="ARBA" id="ARBA00023235"/>
    </source>
</evidence>
<comment type="domain">
    <text evidence="12">Consists of 3 domains; the N-terminus binds the ribosome, the middle domain has PPIase activity, while the C-terminus has intrinsic chaperone activity on its own.</text>
</comment>
<evidence type="ECO:0000313" key="17">
    <source>
        <dbReference type="EMBL" id="MBC5662285.1"/>
    </source>
</evidence>
<dbReference type="InterPro" id="IPR001179">
    <property type="entry name" value="PPIase_FKBP_dom"/>
</dbReference>
<evidence type="ECO:0000256" key="10">
    <source>
        <dbReference type="ARBA" id="ARBA00024849"/>
    </source>
</evidence>
<accession>A0A8I0ANW1</accession>
<comment type="function">
    <text evidence="10 12">Involved in protein export. Acts as a chaperone by maintaining the newly synthesized protein in an open conformation. Functions as a peptidyl-prolyl cis-trans isomerase.</text>
</comment>
<dbReference type="Pfam" id="PF05697">
    <property type="entry name" value="Trigger_N"/>
    <property type="match status" value="1"/>
</dbReference>
<keyword evidence="9 12" id="KW-0131">Cell cycle</keyword>
<organism evidence="17 18">
    <name type="scientific">Coprococcus hominis</name>
    <name type="common">ex Liu et al. 2022</name>
    <dbReference type="NCBI Taxonomy" id="2763039"/>
    <lineage>
        <taxon>Bacteria</taxon>
        <taxon>Bacillati</taxon>
        <taxon>Bacillota</taxon>
        <taxon>Clostridia</taxon>
        <taxon>Lachnospirales</taxon>
        <taxon>Lachnospiraceae</taxon>
        <taxon>Coprococcus</taxon>
    </lineage>
</organism>
<dbReference type="GO" id="GO:0043335">
    <property type="term" value="P:protein unfolding"/>
    <property type="evidence" value="ECO:0007669"/>
    <property type="project" value="TreeGrafter"/>
</dbReference>
<dbReference type="SUPFAM" id="SSF102735">
    <property type="entry name" value="Trigger factor ribosome-binding domain"/>
    <property type="match status" value="1"/>
</dbReference>
<dbReference type="GO" id="GO:0051083">
    <property type="term" value="P:'de novo' cotranslational protein folding"/>
    <property type="evidence" value="ECO:0007669"/>
    <property type="project" value="TreeGrafter"/>
</dbReference>
<comment type="similarity">
    <text evidence="2 12 14">Belongs to the FKBP-type PPIase family. Tig subfamily.</text>
</comment>
<dbReference type="InterPro" id="IPR008880">
    <property type="entry name" value="Trigger_fac_C"/>
</dbReference>
<dbReference type="PANTHER" id="PTHR30560:SF3">
    <property type="entry name" value="TRIGGER FACTOR-LIKE PROTEIN TIG, CHLOROPLASTIC"/>
    <property type="match status" value="1"/>
</dbReference>
<evidence type="ECO:0000256" key="13">
    <source>
        <dbReference type="PROSITE-ProRule" id="PRU00277"/>
    </source>
</evidence>
<dbReference type="Gene3D" id="1.10.3120.10">
    <property type="entry name" value="Trigger factor, C-terminal domain"/>
    <property type="match status" value="1"/>
</dbReference>
<evidence type="ECO:0000256" key="11">
    <source>
        <dbReference type="ARBA" id="ARBA00029986"/>
    </source>
</evidence>
<dbReference type="EC" id="5.2.1.8" evidence="3 12"/>
<dbReference type="PANTHER" id="PTHR30560">
    <property type="entry name" value="TRIGGER FACTOR CHAPERONE AND PEPTIDYL-PROLYL CIS/TRANS ISOMERASE"/>
    <property type="match status" value="1"/>
</dbReference>
<comment type="subcellular location">
    <subcellularLocation>
        <location evidence="12">Cytoplasm</location>
    </subcellularLocation>
    <text evidence="12">About half TF is bound to the ribosome near the polypeptide exit tunnel while the other half is free in the cytoplasm.</text>
</comment>
<proteinExistence type="inferred from homology"/>
<dbReference type="InterPro" id="IPR005215">
    <property type="entry name" value="Trig_fac"/>
</dbReference>
<dbReference type="RefSeq" id="WP_008400597.1">
    <property type="nucleotide sequence ID" value="NZ_JACOOX010000003.1"/>
</dbReference>
<sequence>MSLAVENLEHSMAKLTITVPAEEFGKAMTTAYNKQKGKFNVPGFRKGHVPQAFIEKMYGPAVFYEEAANSLINEYYPKEVSASDVDVVSRPVIDVTQIEKGKDFIFTAEVAVKPEVELGDYKGLEVEKADVEVTDDEVMAELLKVQKENSRYNPVTDRAAQMDDEVTLDFEGSVDGVPFEGGKAENYKLVLGSHSFIDTFEDQLVGKNIDEDVEVNVTFPEDYQAEDLAGKPAVFKCKIKEIKAVELPELDDEFASEVSDFETLDEYKEDIKSKAAEKKQKDAENEKENKLIEKVIENAKMDVADAQVADVQERIKDEFAQNLQYQGINLEQYMQICNITEEALMERIKPDAEKRIKSRLVLEAIAAAENIEVSDDEVHEELEAMAKQYQMNVEDIEGFMGDAEKDSIKKDLAVKKAVKVVVDNAKEV</sequence>
<dbReference type="Pfam" id="PF00254">
    <property type="entry name" value="FKBP_C"/>
    <property type="match status" value="1"/>
</dbReference>
<evidence type="ECO:0000256" key="1">
    <source>
        <dbReference type="ARBA" id="ARBA00000971"/>
    </source>
</evidence>
<dbReference type="GO" id="GO:0043022">
    <property type="term" value="F:ribosome binding"/>
    <property type="evidence" value="ECO:0007669"/>
    <property type="project" value="TreeGrafter"/>
</dbReference>
<comment type="catalytic activity">
    <reaction evidence="1 12 13">
        <text>[protein]-peptidylproline (omega=180) = [protein]-peptidylproline (omega=0)</text>
        <dbReference type="Rhea" id="RHEA:16237"/>
        <dbReference type="Rhea" id="RHEA-COMP:10747"/>
        <dbReference type="Rhea" id="RHEA-COMP:10748"/>
        <dbReference type="ChEBI" id="CHEBI:83833"/>
        <dbReference type="ChEBI" id="CHEBI:83834"/>
        <dbReference type="EC" id="5.2.1.8"/>
    </reaction>
</comment>
<keyword evidence="8 12" id="KW-0413">Isomerase</keyword>
<gene>
    <name evidence="12" type="primary">tig</name>
    <name evidence="17" type="ORF">H8S09_05165</name>
</gene>
<keyword evidence="18" id="KW-1185">Reference proteome</keyword>
<evidence type="ECO:0000256" key="7">
    <source>
        <dbReference type="ARBA" id="ARBA00023186"/>
    </source>
</evidence>
<evidence type="ECO:0000313" key="18">
    <source>
        <dbReference type="Proteomes" id="UP000615234"/>
    </source>
</evidence>
<dbReference type="InterPro" id="IPR008881">
    <property type="entry name" value="Trigger_fac_ribosome-bd_bac"/>
</dbReference>
<dbReference type="Gene3D" id="3.10.50.40">
    <property type="match status" value="1"/>
</dbReference>
<evidence type="ECO:0000256" key="12">
    <source>
        <dbReference type="HAMAP-Rule" id="MF_00303"/>
    </source>
</evidence>
<dbReference type="GO" id="GO:0051301">
    <property type="term" value="P:cell division"/>
    <property type="evidence" value="ECO:0007669"/>
    <property type="project" value="UniProtKB-KW"/>
</dbReference>
<dbReference type="InterPro" id="IPR046357">
    <property type="entry name" value="PPIase_dom_sf"/>
</dbReference>
<dbReference type="InterPro" id="IPR036611">
    <property type="entry name" value="Trigger_fac_ribosome-bd_sf"/>
</dbReference>
<dbReference type="SUPFAM" id="SSF109998">
    <property type="entry name" value="Triger factor/SurA peptide-binding domain-like"/>
    <property type="match status" value="1"/>
</dbReference>
<feature type="coiled-coil region" evidence="15">
    <location>
        <begin position="264"/>
        <end position="298"/>
    </location>
</feature>
<dbReference type="NCBIfam" id="TIGR00115">
    <property type="entry name" value="tig"/>
    <property type="match status" value="1"/>
</dbReference>
<protein>
    <recommendedName>
        <fullName evidence="4 12">Trigger factor</fullName>
        <shortName evidence="12">TF</shortName>
        <ecNumber evidence="3 12">5.2.1.8</ecNumber>
    </recommendedName>
    <alternativeName>
        <fullName evidence="11 12">PPIase</fullName>
    </alternativeName>
</protein>
<dbReference type="GO" id="GO:0044183">
    <property type="term" value="F:protein folding chaperone"/>
    <property type="evidence" value="ECO:0007669"/>
    <property type="project" value="TreeGrafter"/>
</dbReference>
<evidence type="ECO:0000256" key="6">
    <source>
        <dbReference type="ARBA" id="ARBA00023110"/>
    </source>
</evidence>
<name>A0A8I0ANW1_9FIRM</name>
<evidence type="ECO:0000256" key="9">
    <source>
        <dbReference type="ARBA" id="ARBA00023306"/>
    </source>
</evidence>
<evidence type="ECO:0000256" key="2">
    <source>
        <dbReference type="ARBA" id="ARBA00005464"/>
    </source>
</evidence>
<evidence type="ECO:0000259" key="16">
    <source>
        <dbReference type="PROSITE" id="PS50059"/>
    </source>
</evidence>
<dbReference type="Pfam" id="PF05698">
    <property type="entry name" value="Trigger_C"/>
    <property type="match status" value="1"/>
</dbReference>
<evidence type="ECO:0000256" key="15">
    <source>
        <dbReference type="SAM" id="Coils"/>
    </source>
</evidence>
<dbReference type="PROSITE" id="PS50059">
    <property type="entry name" value="FKBP_PPIASE"/>
    <property type="match status" value="1"/>
</dbReference>
<keyword evidence="6 12" id="KW-0697">Rotamase</keyword>
<dbReference type="InterPro" id="IPR037041">
    <property type="entry name" value="Trigger_fac_C_sf"/>
</dbReference>
<dbReference type="GO" id="GO:0015031">
    <property type="term" value="P:protein transport"/>
    <property type="evidence" value="ECO:0007669"/>
    <property type="project" value="UniProtKB-UniRule"/>
</dbReference>
<dbReference type="FunFam" id="3.10.50.40:FF:000001">
    <property type="entry name" value="Trigger factor"/>
    <property type="match status" value="1"/>
</dbReference>
<dbReference type="HAMAP" id="MF_00303">
    <property type="entry name" value="Trigger_factor_Tig"/>
    <property type="match status" value="1"/>
</dbReference>
<dbReference type="AlphaFoldDB" id="A0A8I0ANW1"/>
<comment type="caution">
    <text evidence="17">The sequence shown here is derived from an EMBL/GenBank/DDBJ whole genome shotgun (WGS) entry which is preliminary data.</text>
</comment>
<feature type="domain" description="PPIase FKBP-type" evidence="16">
    <location>
        <begin position="163"/>
        <end position="251"/>
    </location>
</feature>
<keyword evidence="15" id="KW-0175">Coiled coil</keyword>
<dbReference type="PIRSF" id="PIRSF003095">
    <property type="entry name" value="Trigger_factor"/>
    <property type="match status" value="1"/>
</dbReference>
<dbReference type="Gene3D" id="3.30.70.1050">
    <property type="entry name" value="Trigger factor ribosome-binding domain"/>
    <property type="match status" value="1"/>
</dbReference>
<dbReference type="EMBL" id="JACOOX010000003">
    <property type="protein sequence ID" value="MBC5662285.1"/>
    <property type="molecule type" value="Genomic_DNA"/>
</dbReference>
<evidence type="ECO:0000256" key="3">
    <source>
        <dbReference type="ARBA" id="ARBA00013194"/>
    </source>
</evidence>
<dbReference type="InterPro" id="IPR027304">
    <property type="entry name" value="Trigger_fact/SurA_dom_sf"/>
</dbReference>
<dbReference type="GO" id="GO:0005737">
    <property type="term" value="C:cytoplasm"/>
    <property type="evidence" value="ECO:0007669"/>
    <property type="project" value="UniProtKB-SubCell"/>
</dbReference>
<evidence type="ECO:0000256" key="5">
    <source>
        <dbReference type="ARBA" id="ARBA00022618"/>
    </source>
</evidence>
<dbReference type="Proteomes" id="UP000615234">
    <property type="component" value="Unassembled WGS sequence"/>
</dbReference>
<dbReference type="GO" id="GO:0003755">
    <property type="term" value="F:peptidyl-prolyl cis-trans isomerase activity"/>
    <property type="evidence" value="ECO:0007669"/>
    <property type="project" value="UniProtKB-UniRule"/>
</dbReference>
<keyword evidence="12" id="KW-0963">Cytoplasm</keyword>
<evidence type="ECO:0000256" key="4">
    <source>
        <dbReference type="ARBA" id="ARBA00016902"/>
    </source>
</evidence>
<reference evidence="17 18" key="1">
    <citation type="submission" date="2020-08" db="EMBL/GenBank/DDBJ databases">
        <title>Genome public.</title>
        <authorList>
            <person name="Liu C."/>
            <person name="Sun Q."/>
        </authorList>
    </citation>
    <scope>NUCLEOTIDE SEQUENCE [LARGE SCALE GENOMIC DNA]</scope>
    <source>
        <strain evidence="17 18">NSJ-10</strain>
    </source>
</reference>